<evidence type="ECO:0000313" key="2">
    <source>
        <dbReference type="EMBL" id="KHG28661.1"/>
    </source>
</evidence>
<keyword evidence="3" id="KW-1185">Reference proteome</keyword>
<protein>
    <submittedName>
        <fullName evidence="2">Uncharacterized protein</fullName>
    </submittedName>
</protein>
<dbReference type="AlphaFoldDB" id="A0A0B0PYW7"/>
<dbReference type="Proteomes" id="UP000032142">
    <property type="component" value="Unassembled WGS sequence"/>
</dbReference>
<sequence length="56" mass="6069">MGSLPKTTSFCIWGGNPKRCRFGEFSLSLWATPDPGQKGHRTLPPSPSPVTANPEK</sequence>
<evidence type="ECO:0000256" key="1">
    <source>
        <dbReference type="SAM" id="MobiDB-lite"/>
    </source>
</evidence>
<dbReference type="EMBL" id="KN445932">
    <property type="protein sequence ID" value="KHG28661.1"/>
    <property type="molecule type" value="Genomic_DNA"/>
</dbReference>
<gene>
    <name evidence="2" type="ORF">F383_07083</name>
</gene>
<evidence type="ECO:0000313" key="3">
    <source>
        <dbReference type="Proteomes" id="UP000032142"/>
    </source>
</evidence>
<feature type="region of interest" description="Disordered" evidence="1">
    <location>
        <begin position="33"/>
        <end position="56"/>
    </location>
</feature>
<accession>A0A0B0PYW7</accession>
<name>A0A0B0PYW7_GOSAR</name>
<organism evidence="2 3">
    <name type="scientific">Gossypium arboreum</name>
    <name type="common">Tree cotton</name>
    <name type="synonym">Gossypium nanking</name>
    <dbReference type="NCBI Taxonomy" id="29729"/>
    <lineage>
        <taxon>Eukaryota</taxon>
        <taxon>Viridiplantae</taxon>
        <taxon>Streptophyta</taxon>
        <taxon>Embryophyta</taxon>
        <taxon>Tracheophyta</taxon>
        <taxon>Spermatophyta</taxon>
        <taxon>Magnoliopsida</taxon>
        <taxon>eudicotyledons</taxon>
        <taxon>Gunneridae</taxon>
        <taxon>Pentapetalae</taxon>
        <taxon>rosids</taxon>
        <taxon>malvids</taxon>
        <taxon>Malvales</taxon>
        <taxon>Malvaceae</taxon>
        <taxon>Malvoideae</taxon>
        <taxon>Gossypium</taxon>
    </lineage>
</organism>
<reference evidence="3" key="1">
    <citation type="submission" date="2014-09" db="EMBL/GenBank/DDBJ databases">
        <authorList>
            <person name="Mudge J."/>
            <person name="Ramaraj T."/>
            <person name="Lindquist I.E."/>
            <person name="Bharti A.K."/>
            <person name="Sundararajan A."/>
            <person name="Cameron C.T."/>
            <person name="Woodward J.E."/>
            <person name="May G.D."/>
            <person name="Brubaker C."/>
            <person name="Broadhvest J."/>
            <person name="Wilkins T.A."/>
        </authorList>
    </citation>
    <scope>NUCLEOTIDE SEQUENCE</scope>
    <source>
        <strain evidence="3">cv. AKA8401</strain>
    </source>
</reference>
<proteinExistence type="predicted"/>